<dbReference type="PANTHER" id="PTHR10887">
    <property type="entry name" value="DNA2/NAM7 HELICASE FAMILY"/>
    <property type="match status" value="1"/>
</dbReference>
<feature type="domain" description="Restriction endonuclease type II-like" evidence="3">
    <location>
        <begin position="1587"/>
        <end position="1677"/>
    </location>
</feature>
<name>A0A9D1MKC0_9FIRM</name>
<feature type="domain" description="DNA2/NAM7 helicase helicase" evidence="1">
    <location>
        <begin position="1283"/>
        <end position="1325"/>
    </location>
</feature>
<reference evidence="4" key="2">
    <citation type="journal article" date="2021" name="PeerJ">
        <title>Extensive microbial diversity within the chicken gut microbiome revealed by metagenomics and culture.</title>
        <authorList>
            <person name="Gilroy R."/>
            <person name="Ravi A."/>
            <person name="Getino M."/>
            <person name="Pursley I."/>
            <person name="Horton D.L."/>
            <person name="Alikhan N.F."/>
            <person name="Baker D."/>
            <person name="Gharbi K."/>
            <person name="Hall N."/>
            <person name="Watson M."/>
            <person name="Adriaenssens E.M."/>
            <person name="Foster-Nyarko E."/>
            <person name="Jarju S."/>
            <person name="Secka A."/>
            <person name="Antonio M."/>
            <person name="Oren A."/>
            <person name="Chaudhuri R.R."/>
            <person name="La Ragione R."/>
            <person name="Hildebrand F."/>
            <person name="Pallen M.J."/>
        </authorList>
    </citation>
    <scope>NUCLEOTIDE SEQUENCE</scope>
    <source>
        <strain evidence="4">CHK195-12923</strain>
    </source>
</reference>
<dbReference type="InterPro" id="IPR045055">
    <property type="entry name" value="DNA2/NAM7-like"/>
</dbReference>
<protein>
    <submittedName>
        <fullName evidence="4">DUF4011 domain-containing protein</fullName>
    </submittedName>
</protein>
<evidence type="ECO:0000313" key="5">
    <source>
        <dbReference type="Proteomes" id="UP000824110"/>
    </source>
</evidence>
<dbReference type="GO" id="GO:0004386">
    <property type="term" value="F:helicase activity"/>
    <property type="evidence" value="ECO:0007669"/>
    <property type="project" value="InterPro"/>
</dbReference>
<dbReference type="FunFam" id="3.40.50.300:FF:002063">
    <property type="entry name" value="DNA helicase related protein"/>
    <property type="match status" value="1"/>
</dbReference>
<comment type="caution">
    <text evidence="4">The sequence shown here is derived from an EMBL/GenBank/DDBJ whole genome shotgun (WGS) entry which is preliminary data.</text>
</comment>
<proteinExistence type="predicted"/>
<feature type="domain" description="DNA2/NAM7 helicase-like C-terminal" evidence="2">
    <location>
        <begin position="1351"/>
        <end position="1537"/>
    </location>
</feature>
<dbReference type="InterPro" id="IPR027417">
    <property type="entry name" value="P-loop_NTPase"/>
</dbReference>
<dbReference type="PANTHER" id="PTHR10887:SF530">
    <property type="entry name" value="SUPERFAMILY I DNA HELICASES"/>
    <property type="match status" value="1"/>
</dbReference>
<sequence>MATNKKAKQLAEDIELEGELLNAVSYATYYCRMPLFTAFRLYNRGSAAVEELSVSVSGTTELILPRTLGVAEIPAESSIEVSVDKVLNPKYLAELEQPEVCTVNISVTCGKVKVCELSADVECLPIDYWGGLSGNVEMLASLVRPRIADCQKVLAEAGLQLKTWGYSSEWSGYSGNNRTAVRSAAAAIYSALRNQNVEAVAQPPLTEPVSAGGITKVISSKSATPLEMALLYASCLEAAKLNPVIVLGKSSVAVGVWLYESCFTISTQDDMSVIEKYIQDGINNLAVFDVLDLFSHKNASFTTSESHFASQLRHGDYEICIDVKRSRIGGVYPIPIKVRTGGKYELLGEAQFSYDEKPGEIIDAGKYALEKGASKERTWQRRLLDLSLKNNLLNFRYRHDCLHLVTADLPSFLHAFEGSDKFMLQPNASPINDAAYFGGSAGVRALKELIDIEMSSGIIHTYEGSSALNENSSSLIRKARSAEEEVGANTLCMALGFLKWKHDEESDFKYAPIAVLPVTLKKNKQQGITLTKGEDISVNTTLLEFLKQEFGIDIRGMEDSNLSVNEMIALFRAKTANLKGWDVTEDVYIAQFTFARYAMWSDVKNNIARYKKNALIASLLTNSNKLQDNKLAGVNEDIANPCDILTPLPCDSSQFEAVAESAKGTTFVLHGPPGTGKSQTITNMIANALSQGKRVLFVAEKQAALSVVKKRLSDIGIGDFCMELSGGKSADKAEIIRGIETTLGLKDDYTPAKFISEGEEIVETRSSLARPYNALHKKRRLGVSIYEGILYYLQNKNAPELVNIESTFYDSLTKEKLESCEKRLIEAQIAAKECGGVYRSPFENVNLTECDDEVKNAVQCSAEVVLAELKHLKNYLGLFLDTFNQKTSTFTARKLENFIKIATILRDGALKEFFSCDEAQFYTFYNANVLYDNVSRLWFTKFNALPDIDKFAPELESELENWGENYRSSRIVLAVIKKLNRCAKERIPEKEELEWVKRAYELWQAENRILKNTNLAQNFTGLGGGINDKKREAFLRPLYELHSLCAQVFMDYNADAFNSVCIHTVNGYAKPLISGVISAARSFISAREYFTKITKADKTFYSDEDIFDYYTSKCGALIDNIDMLSSWCAYKNTAKELNAMGLTFITDAMESGRISGEQMLSSFRKNVYRNFVQTNIPADEDLSTFSASLLDENATKFAMLIEDFAKVSREKIRHDLISRLPSAETDGPLALELMTFRRQTAGNVNRLNLRSLFAEIPQLLKAVAPCMMMSPFTVSQYLPADTEYFDMVIFDEASQMPTCEAVPSLGRAKSAVIVGDPKQLSPTTFFMALGQDEEEMEAEDLDSVLDDCLTLGIPQKHLSWHYRSKHESLIAFSNIMYYSSKLCTFPSPDALDSKVKLVYIPDGVYDRGFTKCNKQEAEALVAEVIKRLKDEKLRRSSIGIVTFSTPQQAYIERMLSKAIIDQGLEEAAYEREEPLFVKNLESVQGDERDVIIFSVCYGPDRMGKISLNFGPLNQYGGWRRLNVAVSRAREEMLIFSSMRYSMIDLSRTNSRGVAGLKAFLEFAEKGRTSIAVKSDEMIINKSGIGKYVAAELSNYGYDCRCDVGVSDFKIDVAVVDPKNKHNFILAILCDGESRFSVKDRAVMQVQTLKRNNWNVIRLYSINFFNNPKREIKKIKEYLDKLCSGGKTVASGFRRPYKAAKLEDRTADAQYILSGEHDAELIKSIKAVVAAEEPISAQFILKRVLSSYGIYRYGVKLENKMYSLIEGCGFQSEELLGTRYYFRANKYSGFERYRVEEGTQLRTSETDYSPYDVISLVKSILLNKVSMYSDELIVAVQREFKLPRLSDKFAQYVNSCIDYGASKGIFVRSISDKISLV</sequence>
<dbReference type="Pfam" id="PF13087">
    <property type="entry name" value="AAA_12"/>
    <property type="match status" value="1"/>
</dbReference>
<dbReference type="Gene3D" id="3.40.50.300">
    <property type="entry name" value="P-loop containing nucleotide triphosphate hydrolases"/>
    <property type="match status" value="3"/>
</dbReference>
<evidence type="ECO:0000259" key="2">
    <source>
        <dbReference type="Pfam" id="PF13087"/>
    </source>
</evidence>
<dbReference type="Pfam" id="PF13086">
    <property type="entry name" value="AAA_11"/>
    <property type="match status" value="2"/>
</dbReference>
<evidence type="ECO:0000259" key="3">
    <source>
        <dbReference type="Pfam" id="PF18741"/>
    </source>
</evidence>
<dbReference type="InterPro" id="IPR041679">
    <property type="entry name" value="DNA2/NAM7-like_C"/>
</dbReference>
<dbReference type="Proteomes" id="UP000824110">
    <property type="component" value="Unassembled WGS sequence"/>
</dbReference>
<evidence type="ECO:0000313" key="4">
    <source>
        <dbReference type="EMBL" id="HIU62080.1"/>
    </source>
</evidence>
<dbReference type="Pfam" id="PF13195">
    <property type="entry name" value="DUF4011"/>
    <property type="match status" value="1"/>
</dbReference>
<reference evidence="4" key="1">
    <citation type="submission" date="2020-10" db="EMBL/GenBank/DDBJ databases">
        <authorList>
            <person name="Gilroy R."/>
        </authorList>
    </citation>
    <scope>NUCLEOTIDE SEQUENCE</scope>
    <source>
        <strain evidence="4">CHK195-12923</strain>
    </source>
</reference>
<dbReference type="SUPFAM" id="SSF52540">
    <property type="entry name" value="P-loop containing nucleoside triphosphate hydrolases"/>
    <property type="match status" value="1"/>
</dbReference>
<dbReference type="InterPro" id="IPR047187">
    <property type="entry name" value="SF1_C_Upf1"/>
</dbReference>
<accession>A0A9D1MKC0</accession>
<gene>
    <name evidence="4" type="ORF">IAB69_05495</name>
</gene>
<feature type="domain" description="DNA2/NAM7 helicase helicase" evidence="1">
    <location>
        <begin position="651"/>
        <end position="714"/>
    </location>
</feature>
<organism evidence="4 5">
    <name type="scientific">Candidatus Coproplasma excrementigallinarum</name>
    <dbReference type="NCBI Taxonomy" id="2840747"/>
    <lineage>
        <taxon>Bacteria</taxon>
        <taxon>Bacillati</taxon>
        <taxon>Bacillota</taxon>
        <taxon>Clostridia</taxon>
        <taxon>Eubacteriales</taxon>
        <taxon>Candidatus Coproplasma</taxon>
    </lineage>
</organism>
<dbReference type="CDD" id="cd18808">
    <property type="entry name" value="SF1_C_Upf1"/>
    <property type="match status" value="1"/>
</dbReference>
<dbReference type="InterPro" id="IPR049468">
    <property type="entry name" value="Restrct_endonuc-II-like_dom"/>
</dbReference>
<dbReference type="EMBL" id="DVNE01000058">
    <property type="protein sequence ID" value="HIU62080.1"/>
    <property type="molecule type" value="Genomic_DNA"/>
</dbReference>
<dbReference type="Pfam" id="PF18741">
    <property type="entry name" value="MTES_1575"/>
    <property type="match status" value="1"/>
</dbReference>
<dbReference type="InterPro" id="IPR025103">
    <property type="entry name" value="DUF4011"/>
</dbReference>
<dbReference type="InterPro" id="IPR041677">
    <property type="entry name" value="DNA2/NAM7_AAA_11"/>
</dbReference>
<evidence type="ECO:0000259" key="1">
    <source>
        <dbReference type="Pfam" id="PF13086"/>
    </source>
</evidence>